<dbReference type="EMBL" id="ADLW01000022">
    <property type="protein sequence ID" value="EGK04672.1"/>
    <property type="molecule type" value="Genomic_DNA"/>
</dbReference>
<dbReference type="STRING" id="742767.HMPREF9456_03375"/>
<dbReference type="RefSeq" id="WP_006844742.1">
    <property type="nucleotide sequence ID" value="NZ_AQWJ01000014.1"/>
</dbReference>
<sequence>MSVQQKIKDIVQTIDGLDYMYNDWTRANVEFDFDKVKFPVCLSVLPVSGQLYNHNGNFRDYPNCLIAFLDLADLDFDGEENDSTVERMKDYAKKFVIAINKSKQFAPIPETIPYSVVYDMLDQNLTGVTIQVQLKELIGDCVL</sequence>
<evidence type="ECO:0000313" key="1">
    <source>
        <dbReference type="EMBL" id="EGK04672.1"/>
    </source>
</evidence>
<dbReference type="OrthoDB" id="1041533at2"/>
<comment type="caution">
    <text evidence="1">The sequence shown here is derived from an EMBL/GenBank/DDBJ whole genome shotgun (WGS) entry which is preliminary data.</text>
</comment>
<organism evidence="1 2">
    <name type="scientific">Dysgonomonas mossii DSM 22836</name>
    <dbReference type="NCBI Taxonomy" id="742767"/>
    <lineage>
        <taxon>Bacteria</taxon>
        <taxon>Pseudomonadati</taxon>
        <taxon>Bacteroidota</taxon>
        <taxon>Bacteroidia</taxon>
        <taxon>Bacteroidales</taxon>
        <taxon>Dysgonomonadaceae</taxon>
        <taxon>Dysgonomonas</taxon>
    </lineage>
</organism>
<protein>
    <submittedName>
        <fullName evidence="1">Uncharacterized protein</fullName>
    </submittedName>
</protein>
<keyword evidence="2" id="KW-1185">Reference proteome</keyword>
<evidence type="ECO:0000313" key="2">
    <source>
        <dbReference type="Proteomes" id="UP000006420"/>
    </source>
</evidence>
<dbReference type="AlphaFoldDB" id="F8X566"/>
<dbReference type="GeneID" id="78083966"/>
<accession>F8X566</accession>
<gene>
    <name evidence="1" type="ORF">HMPREF9456_03375</name>
</gene>
<dbReference type="HOGENOM" id="CLU_1802185_0_0_10"/>
<dbReference type="eggNOG" id="ENOG50332K5">
    <property type="taxonomic scope" value="Bacteria"/>
</dbReference>
<dbReference type="Proteomes" id="UP000006420">
    <property type="component" value="Unassembled WGS sequence"/>
</dbReference>
<name>F8X566_9BACT</name>
<proteinExistence type="predicted"/>
<reference evidence="1 2" key="1">
    <citation type="submission" date="2011-04" db="EMBL/GenBank/DDBJ databases">
        <title>The Genome Sequence of Dysgonomonas mossii DSM 22836.</title>
        <authorList>
            <consortium name="The Broad Institute Genome Sequencing Platform"/>
            <person name="Earl A."/>
            <person name="Ward D."/>
            <person name="Feldgarden M."/>
            <person name="Gevers D."/>
            <person name="Pudlo N."/>
            <person name="Martens E."/>
            <person name="Allen-Vercoe E."/>
            <person name="Young S.K."/>
            <person name="Zeng Q."/>
            <person name="Gargeya S."/>
            <person name="Fitzgerald M."/>
            <person name="Haas B."/>
            <person name="Abouelleil A."/>
            <person name="Alvarado L."/>
            <person name="Arachchi H.M."/>
            <person name="Berlin A."/>
            <person name="Brown A."/>
            <person name="Chapman S.B."/>
            <person name="Chen Z."/>
            <person name="Dunbar C."/>
            <person name="Freedman E."/>
            <person name="Gearin G."/>
            <person name="Gellesch M."/>
            <person name="Goldberg J."/>
            <person name="Griggs A."/>
            <person name="Gujja S."/>
            <person name="Heiman D."/>
            <person name="Howarth C."/>
            <person name="Larson L."/>
            <person name="Lui A."/>
            <person name="MacDonald P.J.P."/>
            <person name="Mehta T."/>
            <person name="Montmayeur A."/>
            <person name="Murphy C."/>
            <person name="Neiman D."/>
            <person name="Pearson M."/>
            <person name="Priest M."/>
            <person name="Roberts A."/>
            <person name="Saif S."/>
            <person name="Shea T."/>
            <person name="Shenoy N."/>
            <person name="Sisk P."/>
            <person name="Stolte C."/>
            <person name="Sykes S."/>
            <person name="Yandava C."/>
            <person name="Wortman J."/>
            <person name="Nusbaum C."/>
            <person name="Birren B."/>
        </authorList>
    </citation>
    <scope>NUCLEOTIDE SEQUENCE [LARGE SCALE GENOMIC DNA]</scope>
    <source>
        <strain evidence="1 2">DSM 22836</strain>
    </source>
</reference>